<dbReference type="HOGENOM" id="CLU_072668_0_0_1"/>
<feature type="transmembrane region" description="Helical" evidence="6">
    <location>
        <begin position="20"/>
        <end position="41"/>
    </location>
</feature>
<evidence type="ECO:0000313" key="8">
    <source>
        <dbReference type="Proteomes" id="UP000008068"/>
    </source>
</evidence>
<dbReference type="PANTHER" id="PTHR47518:SF8">
    <property type="entry name" value="G PROTEIN-COUPLED RECEPTOR"/>
    <property type="match status" value="1"/>
</dbReference>
<comment type="subcellular location">
    <subcellularLocation>
        <location evidence="1">Membrane</location>
        <topology evidence="1">Multi-pass membrane protein</topology>
    </subcellularLocation>
</comment>
<keyword evidence="8" id="KW-1185">Reference proteome</keyword>
<dbReference type="InParanoid" id="G0MSE8"/>
<evidence type="ECO:0000256" key="6">
    <source>
        <dbReference type="SAM" id="Phobius"/>
    </source>
</evidence>
<proteinExistence type="inferred from homology"/>
<dbReference type="STRING" id="135651.G0MSE8"/>
<keyword evidence="3 6" id="KW-0812">Transmembrane</keyword>
<reference evidence="8" key="1">
    <citation type="submission" date="2011-07" db="EMBL/GenBank/DDBJ databases">
        <authorList>
            <consortium name="Caenorhabditis brenneri Sequencing and Analysis Consortium"/>
            <person name="Wilson R.K."/>
        </authorList>
    </citation>
    <scope>NUCLEOTIDE SEQUENCE [LARGE SCALE GENOMIC DNA]</scope>
    <source>
        <strain evidence="8">PB2801</strain>
    </source>
</reference>
<feature type="transmembrane region" description="Helical" evidence="6">
    <location>
        <begin position="170"/>
        <end position="190"/>
    </location>
</feature>
<protein>
    <submittedName>
        <fullName evidence="7">Uncharacterized protein</fullName>
    </submittedName>
</protein>
<dbReference type="FunCoup" id="G0MSE8">
    <property type="interactions" value="2"/>
</dbReference>
<dbReference type="GO" id="GO:0016020">
    <property type="term" value="C:membrane"/>
    <property type="evidence" value="ECO:0007669"/>
    <property type="project" value="UniProtKB-SubCell"/>
</dbReference>
<evidence type="ECO:0000256" key="3">
    <source>
        <dbReference type="ARBA" id="ARBA00022692"/>
    </source>
</evidence>
<dbReference type="Pfam" id="PF03125">
    <property type="entry name" value="Sre"/>
    <property type="match status" value="1"/>
</dbReference>
<feature type="transmembrane region" description="Helical" evidence="6">
    <location>
        <begin position="137"/>
        <end position="158"/>
    </location>
</feature>
<evidence type="ECO:0000313" key="7">
    <source>
        <dbReference type="EMBL" id="EGT42628.1"/>
    </source>
</evidence>
<dbReference type="AlphaFoldDB" id="G0MSE8"/>
<keyword evidence="5 6" id="KW-0472">Membrane</keyword>
<dbReference type="InterPro" id="IPR052854">
    <property type="entry name" value="Serpentine_rcpt_epsilon"/>
</dbReference>
<name>G0MSE8_CAEBE</name>
<dbReference type="OrthoDB" id="5834256at2759"/>
<dbReference type="EMBL" id="GL379809">
    <property type="protein sequence ID" value="EGT42628.1"/>
    <property type="molecule type" value="Genomic_DNA"/>
</dbReference>
<feature type="transmembrane region" description="Helical" evidence="6">
    <location>
        <begin position="103"/>
        <end position="125"/>
    </location>
</feature>
<evidence type="ECO:0000256" key="4">
    <source>
        <dbReference type="ARBA" id="ARBA00022989"/>
    </source>
</evidence>
<sequence length="346" mass="39149">MNRSWEEVFLENCGPDRLKFLSSCSAAALLPLSTLYVTSIWSFFKKKKIFHPLFSFCFIVLLTLYFFSSTFLALRNATFSMYGDNYDKMDSLANTIIAYSERFYMAINFFIPPIIAIGIIERLIATTLSQSYEKSRPWMLLGFGLVIASVLVYIEFSYRHDFNSTISTRIQVLFAILCSFSLLLLLSANISKSKKGKANSALSERYQVNENLKALKIQIPIVCIDTGIQIMFLCSDVSLNVGQVLDLNKCYDDELYLNKFGAFRLIGFTFQYFIPLIVLVHFSPFCCYAIRRGPSKRQCGVSPSQEAPNGTSVITIRNAFGVPISGAEFGRAGQDAHFKNLHAQWN</sequence>
<accession>G0MSE8</accession>
<keyword evidence="4 6" id="KW-1133">Transmembrane helix</keyword>
<dbReference type="GO" id="GO:0007606">
    <property type="term" value="P:sensory perception of chemical stimulus"/>
    <property type="evidence" value="ECO:0007669"/>
    <property type="project" value="InterPro"/>
</dbReference>
<evidence type="ECO:0000256" key="2">
    <source>
        <dbReference type="ARBA" id="ARBA00006803"/>
    </source>
</evidence>
<gene>
    <name evidence="7" type="ORF">CAEBREN_19793</name>
</gene>
<dbReference type="InterPro" id="IPR004151">
    <property type="entry name" value="7TM_GPCR_serpentine_rcpt_Sre"/>
</dbReference>
<dbReference type="eggNOG" id="ENOG502RR55">
    <property type="taxonomic scope" value="Eukaryota"/>
</dbReference>
<feature type="transmembrane region" description="Helical" evidence="6">
    <location>
        <begin position="53"/>
        <end position="74"/>
    </location>
</feature>
<organism evidence="8">
    <name type="scientific">Caenorhabditis brenneri</name>
    <name type="common">Nematode worm</name>
    <dbReference type="NCBI Taxonomy" id="135651"/>
    <lineage>
        <taxon>Eukaryota</taxon>
        <taxon>Metazoa</taxon>
        <taxon>Ecdysozoa</taxon>
        <taxon>Nematoda</taxon>
        <taxon>Chromadorea</taxon>
        <taxon>Rhabditida</taxon>
        <taxon>Rhabditina</taxon>
        <taxon>Rhabditomorpha</taxon>
        <taxon>Rhabditoidea</taxon>
        <taxon>Rhabditidae</taxon>
        <taxon>Peloderinae</taxon>
        <taxon>Caenorhabditis</taxon>
    </lineage>
</organism>
<evidence type="ECO:0000256" key="1">
    <source>
        <dbReference type="ARBA" id="ARBA00004141"/>
    </source>
</evidence>
<dbReference type="Proteomes" id="UP000008068">
    <property type="component" value="Unassembled WGS sequence"/>
</dbReference>
<dbReference type="PANTHER" id="PTHR47518">
    <property type="entry name" value="SERPENTINE RECEPTOR CLASS EPSILON-13-RELATED"/>
    <property type="match status" value="1"/>
</dbReference>
<comment type="similarity">
    <text evidence="2">Belongs to the nematode receptor-like protein sre family.</text>
</comment>
<feature type="transmembrane region" description="Helical" evidence="6">
    <location>
        <begin position="262"/>
        <end position="282"/>
    </location>
</feature>
<evidence type="ECO:0000256" key="5">
    <source>
        <dbReference type="ARBA" id="ARBA00023136"/>
    </source>
</evidence>